<accession>A0A4P7NN11</accession>
<dbReference type="AlphaFoldDB" id="A0A4P7NN11"/>
<protein>
    <submittedName>
        <fullName evidence="1">Uncharacterized protein</fullName>
    </submittedName>
</protein>
<evidence type="ECO:0000313" key="1">
    <source>
        <dbReference type="EMBL" id="QBZ63520.1"/>
    </source>
</evidence>
<name>A0A4P7NN11_PYROR</name>
<proteinExistence type="predicted"/>
<evidence type="ECO:0000313" key="2">
    <source>
        <dbReference type="Proteomes" id="UP000294847"/>
    </source>
</evidence>
<organism evidence="1 2">
    <name type="scientific">Pyricularia oryzae</name>
    <name type="common">Rice blast fungus</name>
    <name type="synonym">Magnaporthe oryzae</name>
    <dbReference type="NCBI Taxonomy" id="318829"/>
    <lineage>
        <taxon>Eukaryota</taxon>
        <taxon>Fungi</taxon>
        <taxon>Dikarya</taxon>
        <taxon>Ascomycota</taxon>
        <taxon>Pezizomycotina</taxon>
        <taxon>Sordariomycetes</taxon>
        <taxon>Sordariomycetidae</taxon>
        <taxon>Magnaporthales</taxon>
        <taxon>Pyriculariaceae</taxon>
        <taxon>Pyricularia</taxon>
    </lineage>
</organism>
<sequence length="198" mass="22672">MATLHLKNDRTRRVSSRFSGHDGHGLRICKLDAKFVKITTQNEREEIMCSWCISDLAEATPLKDALLSSWYYSKLDWPYSVTSKRQTAACHVHIQTSRSPVRGRARDTGGLSSISHFFATAITDAIFASGVVDDIISQPQIKIYDFRPPEKFRVVLEKGFWSRYMTYHGLSRSRPLTANLQLLYRITETIVHYSQSQI</sequence>
<gene>
    <name evidence="1" type="ORF">PoMZ_05202</name>
</gene>
<dbReference type="EMBL" id="CP034209">
    <property type="protein sequence ID" value="QBZ63520.1"/>
    <property type="molecule type" value="Genomic_DNA"/>
</dbReference>
<reference evidence="1 2" key="1">
    <citation type="journal article" date="2019" name="Mol. Biol. Evol.">
        <title>Blast fungal genomes show frequent chromosomal changes, gene gains and losses, and effector gene turnover.</title>
        <authorList>
            <person name="Gomez Luciano L.B."/>
            <person name="Jason Tsai I."/>
            <person name="Chuma I."/>
            <person name="Tosa Y."/>
            <person name="Chen Y.H."/>
            <person name="Li J.Y."/>
            <person name="Li M.Y."/>
            <person name="Jade Lu M.Y."/>
            <person name="Nakayashiki H."/>
            <person name="Li W.H."/>
        </authorList>
    </citation>
    <scope>NUCLEOTIDE SEQUENCE [LARGE SCALE GENOMIC DNA]</scope>
    <source>
        <strain evidence="1">MZ5-1-6</strain>
    </source>
</reference>
<dbReference type="Proteomes" id="UP000294847">
    <property type="component" value="Chromosome 6"/>
</dbReference>